<name>A0AAD3TNR9_9TREE</name>
<dbReference type="EMBL" id="BTCM01000001">
    <property type="protein sequence ID" value="GMK53757.1"/>
    <property type="molecule type" value="Genomic_DNA"/>
</dbReference>
<comment type="subcellular location">
    <subcellularLocation>
        <location evidence="1">Nucleus</location>
        <location evidence="1">Nucleolus</location>
    </subcellularLocation>
</comment>
<comment type="caution">
    <text evidence="5">The sequence shown here is derived from an EMBL/GenBank/DDBJ whole genome shotgun (WGS) entry which is preliminary data.</text>
</comment>
<dbReference type="Pfam" id="PF08698">
    <property type="entry name" value="Fcf2"/>
    <property type="match status" value="1"/>
</dbReference>
<feature type="region of interest" description="Disordered" evidence="3">
    <location>
        <begin position="93"/>
        <end position="135"/>
    </location>
</feature>
<organism evidence="5 6">
    <name type="scientific">Cutaneotrichosporon spelunceum</name>
    <dbReference type="NCBI Taxonomy" id="1672016"/>
    <lineage>
        <taxon>Eukaryota</taxon>
        <taxon>Fungi</taxon>
        <taxon>Dikarya</taxon>
        <taxon>Basidiomycota</taxon>
        <taxon>Agaricomycotina</taxon>
        <taxon>Tremellomycetes</taxon>
        <taxon>Trichosporonales</taxon>
        <taxon>Trichosporonaceae</taxon>
        <taxon>Cutaneotrichosporon</taxon>
    </lineage>
</organism>
<dbReference type="GO" id="GO:0005730">
    <property type="term" value="C:nucleolus"/>
    <property type="evidence" value="ECO:0007669"/>
    <property type="project" value="UniProtKB-SubCell"/>
</dbReference>
<accession>A0AAD3TNR9</accession>
<dbReference type="AlphaFoldDB" id="A0AAD3TNR9"/>
<feature type="compositionally biased region" description="Basic and acidic residues" evidence="3">
    <location>
        <begin position="114"/>
        <end position="124"/>
    </location>
</feature>
<gene>
    <name evidence="5" type="primary">fcf2</name>
    <name evidence="5" type="ORF">CspeluHIS016_0103430</name>
</gene>
<dbReference type="PANTHER" id="PTHR21686">
    <property type="entry name" value="DEOXYNUCLEOTIDYLTRANSFERASE TERMINAL-INTERACTING PROTEIN 2"/>
    <property type="match status" value="1"/>
</dbReference>
<proteinExistence type="predicted"/>
<reference evidence="5" key="1">
    <citation type="journal article" date="2023" name="BMC Genomics">
        <title>Chromosome-level genome assemblies of Cutaneotrichosporon spp. (Trichosporonales, Basidiomycota) reveal imbalanced evolution between nucleotide sequences and chromosome synteny.</title>
        <authorList>
            <person name="Kobayashi Y."/>
            <person name="Kayamori A."/>
            <person name="Aoki K."/>
            <person name="Shiwa Y."/>
            <person name="Matsutani M."/>
            <person name="Fujita N."/>
            <person name="Sugita T."/>
            <person name="Iwasaki W."/>
            <person name="Tanaka N."/>
            <person name="Takashima M."/>
        </authorList>
    </citation>
    <scope>NUCLEOTIDE SEQUENCE</scope>
    <source>
        <strain evidence="5">HIS016</strain>
    </source>
</reference>
<evidence type="ECO:0000259" key="4">
    <source>
        <dbReference type="Pfam" id="PF08698"/>
    </source>
</evidence>
<dbReference type="InterPro" id="IPR014810">
    <property type="entry name" value="Fcf2_C"/>
</dbReference>
<dbReference type="InterPro" id="IPR039883">
    <property type="entry name" value="Fcf2/DNTTIP2"/>
</dbReference>
<evidence type="ECO:0000313" key="5">
    <source>
        <dbReference type="EMBL" id="GMK53757.1"/>
    </source>
</evidence>
<evidence type="ECO:0000256" key="2">
    <source>
        <dbReference type="ARBA" id="ARBA00023242"/>
    </source>
</evidence>
<feature type="region of interest" description="Disordered" evidence="3">
    <location>
        <begin position="1"/>
        <end position="76"/>
    </location>
</feature>
<evidence type="ECO:0000313" key="6">
    <source>
        <dbReference type="Proteomes" id="UP001222932"/>
    </source>
</evidence>
<dbReference type="Proteomes" id="UP001222932">
    <property type="component" value="Unassembled WGS sequence"/>
</dbReference>
<dbReference type="GO" id="GO:0003723">
    <property type="term" value="F:RNA binding"/>
    <property type="evidence" value="ECO:0007669"/>
    <property type="project" value="TreeGrafter"/>
</dbReference>
<evidence type="ECO:0000256" key="3">
    <source>
        <dbReference type="SAM" id="MobiDB-lite"/>
    </source>
</evidence>
<reference evidence="5" key="2">
    <citation type="submission" date="2023-06" db="EMBL/GenBank/DDBJ databases">
        <authorList>
            <person name="Kobayashi Y."/>
            <person name="Kayamori A."/>
            <person name="Aoki K."/>
            <person name="Shiwa Y."/>
            <person name="Fujita N."/>
            <person name="Sugita T."/>
            <person name="Iwasaki W."/>
            <person name="Tanaka N."/>
            <person name="Takashima M."/>
        </authorList>
    </citation>
    <scope>NUCLEOTIDE SEQUENCE</scope>
    <source>
        <strain evidence="5">HIS016</strain>
    </source>
</reference>
<feature type="domain" description="Fcf2 pre-rRNA processing C-terminal" evidence="4">
    <location>
        <begin position="187"/>
        <end position="285"/>
    </location>
</feature>
<dbReference type="PANTHER" id="PTHR21686:SF12">
    <property type="entry name" value="DEOXYNUCLEOTIDYLTRANSFERASE TERMINAL-INTERACTING PROTEIN 2"/>
    <property type="match status" value="1"/>
</dbReference>
<dbReference type="GO" id="GO:0006396">
    <property type="term" value="P:RNA processing"/>
    <property type="evidence" value="ECO:0007669"/>
    <property type="project" value="TreeGrafter"/>
</dbReference>
<feature type="compositionally biased region" description="Low complexity" evidence="3">
    <location>
        <begin position="1"/>
        <end position="18"/>
    </location>
</feature>
<keyword evidence="6" id="KW-1185">Reference proteome</keyword>
<evidence type="ECO:0000256" key="1">
    <source>
        <dbReference type="ARBA" id="ARBA00004604"/>
    </source>
</evidence>
<protein>
    <recommendedName>
        <fullName evidence="4">Fcf2 pre-rRNA processing C-terminal domain-containing protein</fullName>
    </recommendedName>
</protein>
<sequence>MPSARRSTGASASSTPSRLLKSSTPQAHHHRSADELALEEASDVVHEVQEEQATPDQLLSSRARSDTDTDDDAEEAELERLFAAAKASATKAATGLISKSSIENSNALGENDDGELRLDSDQPKETPIPDISIPKLPARHLSLADDGTAFAGEADAGPSESRAAPTLDRGKYERTLSKREKKAQPKKASESELWVTIPSPRDDDLPQMRKDYQALHLSHTLDPKRFMKGGNKAGRAPERFQIGTMVDAPRQLQATTLRKEYKYRPGQIITNVVGDAEAGTYAKRKFEELQSKRIFNGRGKGWQKRAKCCGVWIHRHHLHCIGLSAEA</sequence>
<feature type="compositionally biased region" description="Polar residues" evidence="3">
    <location>
        <begin position="97"/>
        <end position="108"/>
    </location>
</feature>
<feature type="compositionally biased region" description="Basic and acidic residues" evidence="3">
    <location>
        <begin position="168"/>
        <end position="178"/>
    </location>
</feature>
<feature type="region of interest" description="Disordered" evidence="3">
    <location>
        <begin position="149"/>
        <end position="192"/>
    </location>
</feature>
<keyword evidence="2" id="KW-0539">Nucleus</keyword>